<keyword evidence="3" id="KW-1185">Reference proteome</keyword>
<evidence type="ECO:0000313" key="3">
    <source>
        <dbReference type="Proteomes" id="UP001597463"/>
    </source>
</evidence>
<gene>
    <name evidence="2" type="ORF">ACFSW6_16545</name>
</gene>
<dbReference type="RefSeq" id="WP_066482171.1">
    <property type="nucleotide sequence ID" value="NZ_BCNT01000017.1"/>
</dbReference>
<reference evidence="3" key="1">
    <citation type="journal article" date="2019" name="Int. J. Syst. Evol. Microbiol.">
        <title>The Global Catalogue of Microorganisms (GCM) 10K type strain sequencing project: providing services to taxonomists for standard genome sequencing and annotation.</title>
        <authorList>
            <consortium name="The Broad Institute Genomics Platform"/>
            <consortium name="The Broad Institute Genome Sequencing Center for Infectious Disease"/>
            <person name="Wu L."/>
            <person name="Ma J."/>
        </authorList>
    </citation>
    <scope>NUCLEOTIDE SEQUENCE [LARGE SCALE GENOMIC DNA]</scope>
    <source>
        <strain evidence="3">TISTR 1906</strain>
    </source>
</reference>
<organism evidence="2 3">
    <name type="scientific">Comamonas terrae</name>
    <dbReference type="NCBI Taxonomy" id="673548"/>
    <lineage>
        <taxon>Bacteria</taxon>
        <taxon>Pseudomonadati</taxon>
        <taxon>Pseudomonadota</taxon>
        <taxon>Betaproteobacteria</taxon>
        <taxon>Burkholderiales</taxon>
        <taxon>Comamonadaceae</taxon>
        <taxon>Comamonas</taxon>
    </lineage>
</organism>
<name>A0ABW5UQI1_9BURK</name>
<proteinExistence type="predicted"/>
<accession>A0ABW5UQI1</accession>
<dbReference type="Proteomes" id="UP001597463">
    <property type="component" value="Unassembled WGS sequence"/>
</dbReference>
<evidence type="ECO:0000313" key="2">
    <source>
        <dbReference type="EMBL" id="MFD2755685.1"/>
    </source>
</evidence>
<feature type="region of interest" description="Disordered" evidence="1">
    <location>
        <begin position="96"/>
        <end position="117"/>
    </location>
</feature>
<dbReference type="EMBL" id="JBHUMV010000007">
    <property type="protein sequence ID" value="MFD2755685.1"/>
    <property type="molecule type" value="Genomic_DNA"/>
</dbReference>
<feature type="region of interest" description="Disordered" evidence="1">
    <location>
        <begin position="1"/>
        <end position="26"/>
    </location>
</feature>
<comment type="caution">
    <text evidence="2">The sequence shown here is derived from an EMBL/GenBank/DDBJ whole genome shotgun (WGS) entry which is preliminary data.</text>
</comment>
<protein>
    <submittedName>
        <fullName evidence="2">Uncharacterized protein</fullName>
    </submittedName>
</protein>
<sequence length="117" mass="13149">MDQSSPSSVTPVTGRDTSAEAFAALSNETRRRLSERLYESMRHAHQHGVRDMSRRELRNYHNQHTGEWLELCSVASTVNALLAAGRFEPGVARKCSESPRQRDVVPVRCKAQQQSIA</sequence>
<evidence type="ECO:0000256" key="1">
    <source>
        <dbReference type="SAM" id="MobiDB-lite"/>
    </source>
</evidence>
<feature type="compositionally biased region" description="Polar residues" evidence="1">
    <location>
        <begin position="1"/>
        <end position="11"/>
    </location>
</feature>
<feature type="compositionally biased region" description="Basic and acidic residues" evidence="1">
    <location>
        <begin position="96"/>
        <end position="105"/>
    </location>
</feature>